<sequence length="124" mass="13927">MRWKIDNSARATTVLDARGHLQIARDKATLQEEILDALEVEHQPKTVLVRSLQTSMRLVDVALAELERQGSIESFRMMSERKRMDVFWCISGSAAKPRAATQGFRAAETLAAFQAIAIQRASKQ</sequence>
<proteinExistence type="predicted"/>
<dbReference type="RefSeq" id="WP_047844737.1">
    <property type="nucleotide sequence ID" value="NZ_AEJF01000005.1"/>
</dbReference>
<name>A0A0J1G782_9BURK</name>
<accession>A0A0J1G782</accession>
<evidence type="ECO:0000313" key="1">
    <source>
        <dbReference type="EMBL" id="KLU28133.1"/>
    </source>
</evidence>
<evidence type="ECO:0000313" key="2">
    <source>
        <dbReference type="Proteomes" id="UP000035963"/>
    </source>
</evidence>
<dbReference type="EMBL" id="AEJF01000005">
    <property type="protein sequence ID" value="KLU28133.1"/>
    <property type="molecule type" value="Genomic_DNA"/>
</dbReference>
<protein>
    <submittedName>
        <fullName evidence="1">Uncharacterized protein</fullName>
    </submittedName>
</protein>
<gene>
    <name evidence="1" type="ORF">EOS_00995</name>
</gene>
<dbReference type="AlphaFoldDB" id="A0A0J1G782"/>
<dbReference type="PATRIC" id="fig|908627.4.peg.218"/>
<comment type="caution">
    <text evidence="1">The sequence shown here is derived from an EMBL/GenBank/DDBJ whole genome shotgun (WGS) entry which is preliminary data.</text>
</comment>
<reference evidence="1 2" key="1">
    <citation type="journal article" date="2015" name="Genome Announc.">
        <title>Draft Genome Sequence of Burkholderia sp. Strain PML1(12), an Ectomycorrhizosphere-Inhabiting Bacterium with Effective Mineral-Weathering Ability.</title>
        <authorList>
            <person name="Uroz S."/>
            <person name="Oger P."/>
        </authorList>
    </citation>
    <scope>NUCLEOTIDE SEQUENCE [LARGE SCALE GENOMIC DNA]</scope>
    <source>
        <strain evidence="2">PML1(12)</strain>
    </source>
</reference>
<dbReference type="OrthoDB" id="10001686at2"/>
<dbReference type="Proteomes" id="UP000035963">
    <property type="component" value="Unassembled WGS sequence"/>
</dbReference>
<keyword evidence="2" id="KW-1185">Reference proteome</keyword>
<organism evidence="1 2">
    <name type="scientific">Caballeronia mineralivorans PML1(12)</name>
    <dbReference type="NCBI Taxonomy" id="908627"/>
    <lineage>
        <taxon>Bacteria</taxon>
        <taxon>Pseudomonadati</taxon>
        <taxon>Pseudomonadota</taxon>
        <taxon>Betaproteobacteria</taxon>
        <taxon>Burkholderiales</taxon>
        <taxon>Burkholderiaceae</taxon>
        <taxon>Caballeronia</taxon>
    </lineage>
</organism>